<comment type="caution">
    <text evidence="3">The sequence shown here is derived from an EMBL/GenBank/DDBJ whole genome shotgun (WGS) entry which is preliminary data.</text>
</comment>
<dbReference type="InterPro" id="IPR043144">
    <property type="entry name" value="Mal/L-sulf/L-lact_DH-like_ah"/>
</dbReference>
<dbReference type="Gene3D" id="1.10.1530.10">
    <property type="match status" value="1"/>
</dbReference>
<dbReference type="Pfam" id="PF02615">
    <property type="entry name" value="Ldh_2"/>
    <property type="match status" value="1"/>
</dbReference>
<protein>
    <recommendedName>
        <fullName evidence="5">Malate dehydrogenase</fullName>
    </recommendedName>
</protein>
<evidence type="ECO:0000313" key="3">
    <source>
        <dbReference type="EMBL" id="KAF6032342.1"/>
    </source>
</evidence>
<keyword evidence="4" id="KW-1185">Reference proteome</keyword>
<keyword evidence="2" id="KW-0560">Oxidoreductase</keyword>
<organism evidence="3 4">
    <name type="scientific">Bugula neritina</name>
    <name type="common">Brown bryozoan</name>
    <name type="synonym">Sertularia neritina</name>
    <dbReference type="NCBI Taxonomy" id="10212"/>
    <lineage>
        <taxon>Eukaryota</taxon>
        <taxon>Metazoa</taxon>
        <taxon>Spiralia</taxon>
        <taxon>Lophotrochozoa</taxon>
        <taxon>Bryozoa</taxon>
        <taxon>Gymnolaemata</taxon>
        <taxon>Cheilostomatida</taxon>
        <taxon>Flustrina</taxon>
        <taxon>Buguloidea</taxon>
        <taxon>Bugulidae</taxon>
        <taxon>Bugula</taxon>
    </lineage>
</organism>
<dbReference type="GO" id="GO:0016491">
    <property type="term" value="F:oxidoreductase activity"/>
    <property type="evidence" value="ECO:0007669"/>
    <property type="project" value="UniProtKB-KW"/>
</dbReference>
<evidence type="ECO:0000256" key="1">
    <source>
        <dbReference type="ARBA" id="ARBA00006056"/>
    </source>
</evidence>
<dbReference type="InterPro" id="IPR036111">
    <property type="entry name" value="Mal/L-sulfo/L-lacto_DH-like_sf"/>
</dbReference>
<dbReference type="OrthoDB" id="7881616at2759"/>
<dbReference type="Proteomes" id="UP000593567">
    <property type="component" value="Unassembled WGS sequence"/>
</dbReference>
<evidence type="ECO:0008006" key="5">
    <source>
        <dbReference type="Google" id="ProtNLM"/>
    </source>
</evidence>
<dbReference type="SUPFAM" id="SSF89733">
    <property type="entry name" value="L-sulfolactate dehydrogenase-like"/>
    <property type="match status" value="1"/>
</dbReference>
<dbReference type="PANTHER" id="PTHR11091">
    <property type="entry name" value="OXIDOREDUCTASE-RELATED"/>
    <property type="match status" value="1"/>
</dbReference>
<dbReference type="PANTHER" id="PTHR11091:SF0">
    <property type="entry name" value="MALATE DEHYDROGENASE"/>
    <property type="match status" value="1"/>
</dbReference>
<accession>A0A7J7K140</accession>
<name>A0A7J7K140_BUGNE</name>
<dbReference type="InterPro" id="IPR043143">
    <property type="entry name" value="Mal/L-sulf/L-lact_DH-like_NADP"/>
</dbReference>
<gene>
    <name evidence="3" type="ORF">EB796_009363</name>
</gene>
<sequence>MISWPKTNVFRTILNFNRCLICDSAIAGQARTPALRLSTMAEKNYIVKIEDAKNFVVSSMVAIGTQPSHAQALADVLVLADQRGHYSHGLNRLEKYVNEVKSKSVIVENDPFIEKETVSTALVNGNNAMGCVVGNFAMSVAIKKAKEAGVGWVAANHSNHYGIAGMYSLQAVEQGLMGFSFTNSSPFLVPTRSKERYLGTNPITCAAPSTNPDDPFVLDMATTAVAQGKVEVAKRKDVKLPNGWGTNSSGENCTDPREVLKSGGLYPLGGPEETSGYKGSGLAMMVEILCGILSGSHYGSNVRTWQSNEGYANLGQCFIAVNPEMFAPGFQARLADLMKGYRELKPADGQEAILVAGDPERLAMKKVEEDGGILYHPNFITYLDGLAKECQVEKIARQLHD</sequence>
<dbReference type="InterPro" id="IPR003767">
    <property type="entry name" value="Malate/L-lactate_DH-like"/>
</dbReference>
<comment type="similarity">
    <text evidence="1">Belongs to the LDH2/MDH2 oxidoreductase family.</text>
</comment>
<dbReference type="AlphaFoldDB" id="A0A7J7K140"/>
<evidence type="ECO:0000256" key="2">
    <source>
        <dbReference type="ARBA" id="ARBA00023002"/>
    </source>
</evidence>
<reference evidence="3" key="1">
    <citation type="submission" date="2020-06" db="EMBL/GenBank/DDBJ databases">
        <title>Draft genome of Bugula neritina, a colonial animal packing powerful symbionts and potential medicines.</title>
        <authorList>
            <person name="Rayko M."/>
        </authorList>
    </citation>
    <scope>NUCLEOTIDE SEQUENCE [LARGE SCALE GENOMIC DNA]</scope>
    <source>
        <strain evidence="3">Kwan_BN1</strain>
    </source>
</reference>
<evidence type="ECO:0000313" key="4">
    <source>
        <dbReference type="Proteomes" id="UP000593567"/>
    </source>
</evidence>
<dbReference type="Gene3D" id="3.30.1370.60">
    <property type="entry name" value="Hypothetical oxidoreductase yiak, domain 2"/>
    <property type="match status" value="1"/>
</dbReference>
<proteinExistence type="inferred from homology"/>
<dbReference type="EMBL" id="VXIV02001514">
    <property type="protein sequence ID" value="KAF6032342.1"/>
    <property type="molecule type" value="Genomic_DNA"/>
</dbReference>